<evidence type="ECO:0000256" key="2">
    <source>
        <dbReference type="ARBA" id="ARBA00022481"/>
    </source>
</evidence>
<accession>A0A2T3MXK8</accession>
<dbReference type="InterPro" id="IPR045584">
    <property type="entry name" value="Pilin-like"/>
</dbReference>
<feature type="transmembrane region" description="Helical" evidence="4">
    <location>
        <begin position="12"/>
        <end position="30"/>
    </location>
</feature>
<dbReference type="Pfam" id="PF00114">
    <property type="entry name" value="Pilin"/>
    <property type="match status" value="1"/>
</dbReference>
<dbReference type="EMBL" id="PYMC01000008">
    <property type="protein sequence ID" value="PSW04623.1"/>
    <property type="molecule type" value="Genomic_DNA"/>
</dbReference>
<proteinExistence type="inferred from homology"/>
<dbReference type="RefSeq" id="WP_107283702.1">
    <property type="nucleotide sequence ID" value="NZ_PYMC01000008.1"/>
</dbReference>
<comment type="caution">
    <text evidence="5">The sequence shown here is derived from an EMBL/GenBank/DDBJ whole genome shotgun (WGS) entry which is preliminary data.</text>
</comment>
<keyword evidence="4" id="KW-0812">Transmembrane</keyword>
<dbReference type="Gene3D" id="3.30.700.10">
    <property type="entry name" value="Glycoprotein, Type 4 Pilin"/>
    <property type="match status" value="1"/>
</dbReference>
<name>A0A2T3MXK8_9GAMM</name>
<dbReference type="AlphaFoldDB" id="A0A2T3MXK8"/>
<dbReference type="PANTHER" id="PTHR30093">
    <property type="entry name" value="GENERAL SECRETION PATHWAY PROTEIN G"/>
    <property type="match status" value="1"/>
</dbReference>
<organism evidence="5 6">
    <name type="scientific">Photobacterium lipolyticum</name>
    <dbReference type="NCBI Taxonomy" id="266810"/>
    <lineage>
        <taxon>Bacteria</taxon>
        <taxon>Pseudomonadati</taxon>
        <taxon>Pseudomonadota</taxon>
        <taxon>Gammaproteobacteria</taxon>
        <taxon>Vibrionales</taxon>
        <taxon>Vibrionaceae</taxon>
        <taxon>Photobacterium</taxon>
    </lineage>
</organism>
<evidence type="ECO:0000256" key="3">
    <source>
        <dbReference type="RuleBase" id="RU000389"/>
    </source>
</evidence>
<dbReference type="PROSITE" id="PS00409">
    <property type="entry name" value="PROKAR_NTER_METHYL"/>
    <property type="match status" value="1"/>
</dbReference>
<dbReference type="InterPro" id="IPR001082">
    <property type="entry name" value="Pilin"/>
</dbReference>
<reference evidence="5 6" key="1">
    <citation type="submission" date="2018-03" db="EMBL/GenBank/DDBJ databases">
        <title>Whole genome sequencing of Histamine producing bacteria.</title>
        <authorList>
            <person name="Butler K."/>
        </authorList>
    </citation>
    <scope>NUCLEOTIDE SEQUENCE [LARGE SCALE GENOMIC DNA]</scope>
    <source>
        <strain evidence="5 6">DSM 16190</strain>
    </source>
</reference>
<dbReference type="GO" id="GO:0007155">
    <property type="term" value="P:cell adhesion"/>
    <property type="evidence" value="ECO:0007669"/>
    <property type="project" value="InterPro"/>
</dbReference>
<protein>
    <submittedName>
        <fullName evidence="5">Prepilin-type cleavage/methylation domain-containing protein</fullName>
    </submittedName>
</protein>
<dbReference type="GO" id="GO:0009289">
    <property type="term" value="C:pilus"/>
    <property type="evidence" value="ECO:0007669"/>
    <property type="project" value="InterPro"/>
</dbReference>
<dbReference type="SUPFAM" id="SSF54523">
    <property type="entry name" value="Pili subunits"/>
    <property type="match status" value="1"/>
</dbReference>
<dbReference type="Proteomes" id="UP000240904">
    <property type="component" value="Unassembled WGS sequence"/>
</dbReference>
<keyword evidence="6" id="KW-1185">Reference proteome</keyword>
<dbReference type="InterPro" id="IPR012902">
    <property type="entry name" value="N_methyl_site"/>
</dbReference>
<dbReference type="PANTHER" id="PTHR30093:SF34">
    <property type="entry name" value="PREPILIN PEPTIDASE-DEPENDENT PROTEIN D"/>
    <property type="match status" value="1"/>
</dbReference>
<keyword evidence="2" id="KW-0488">Methylation</keyword>
<keyword evidence="3" id="KW-0281">Fimbrium</keyword>
<gene>
    <name evidence="5" type="ORF">C9I89_12555</name>
</gene>
<dbReference type="NCBIfam" id="TIGR02532">
    <property type="entry name" value="IV_pilin_GFxxxE"/>
    <property type="match status" value="1"/>
</dbReference>
<evidence type="ECO:0000256" key="1">
    <source>
        <dbReference type="ARBA" id="ARBA00005233"/>
    </source>
</evidence>
<evidence type="ECO:0000313" key="6">
    <source>
        <dbReference type="Proteomes" id="UP000240904"/>
    </source>
</evidence>
<comment type="similarity">
    <text evidence="1 3">Belongs to the N-Me-Phe pilin family.</text>
</comment>
<keyword evidence="4" id="KW-0472">Membrane</keyword>
<evidence type="ECO:0000313" key="5">
    <source>
        <dbReference type="EMBL" id="PSW04623.1"/>
    </source>
</evidence>
<evidence type="ECO:0000256" key="4">
    <source>
        <dbReference type="SAM" id="Phobius"/>
    </source>
</evidence>
<sequence length="165" mass="17124">MKKQQGFTLIELMIVVAIIGTLSAFAMPAYQNYTKRTHASEMLNATAAMKTSVGICLLNGNIDISGSASTIDCSSGKNGVPGKQTFEKNNGDAFEIASDVKAAVSDKGEISVSSGKVYANVPSGKTKGSLPKNAVVLVTPTASKNGVVWGVTCTGDDHTDFCPKS</sequence>
<dbReference type="Pfam" id="PF07963">
    <property type="entry name" value="N_methyl"/>
    <property type="match status" value="1"/>
</dbReference>
<keyword evidence="4" id="KW-1133">Transmembrane helix</keyword>
<dbReference type="OrthoDB" id="5918848at2"/>